<protein>
    <submittedName>
        <fullName evidence="1">Uncharacterized protein</fullName>
    </submittedName>
</protein>
<name>A0A5K7ZEA1_9BACT</name>
<keyword evidence="2" id="KW-1185">Reference proteome</keyword>
<dbReference type="KEGG" id="dwd:DSCW_54600"/>
<proteinExistence type="predicted"/>
<accession>A0A5K7ZEA1</accession>
<dbReference type="Proteomes" id="UP000427769">
    <property type="component" value="Chromosome"/>
</dbReference>
<dbReference type="AlphaFoldDB" id="A0A5K7ZEA1"/>
<dbReference type="EMBL" id="AP021875">
    <property type="protein sequence ID" value="BBO78043.1"/>
    <property type="molecule type" value="Genomic_DNA"/>
</dbReference>
<evidence type="ECO:0000313" key="2">
    <source>
        <dbReference type="Proteomes" id="UP000427769"/>
    </source>
</evidence>
<gene>
    <name evidence="1" type="ORF">DSCW_54600</name>
</gene>
<sequence length="83" mass="8721">MRSKLILPAGDGFLGHGCFHEGSPGRDLPGEPVFVWGYGLRGGIDLLVGGLQEYIQSAAVFAFNVVPEIPVPAVPVMSTMPAI</sequence>
<organism evidence="1 2">
    <name type="scientific">Desulfosarcina widdelii</name>
    <dbReference type="NCBI Taxonomy" id="947919"/>
    <lineage>
        <taxon>Bacteria</taxon>
        <taxon>Pseudomonadati</taxon>
        <taxon>Thermodesulfobacteriota</taxon>
        <taxon>Desulfobacteria</taxon>
        <taxon>Desulfobacterales</taxon>
        <taxon>Desulfosarcinaceae</taxon>
        <taxon>Desulfosarcina</taxon>
    </lineage>
</organism>
<reference evidence="1 2" key="1">
    <citation type="submission" date="2019-11" db="EMBL/GenBank/DDBJ databases">
        <title>Comparative genomics of hydrocarbon-degrading Desulfosarcina strains.</title>
        <authorList>
            <person name="Watanabe M."/>
            <person name="Kojima H."/>
            <person name="Fukui M."/>
        </authorList>
    </citation>
    <scope>NUCLEOTIDE SEQUENCE [LARGE SCALE GENOMIC DNA]</scope>
    <source>
        <strain evidence="1 2">PP31</strain>
    </source>
</reference>
<evidence type="ECO:0000313" key="1">
    <source>
        <dbReference type="EMBL" id="BBO78043.1"/>
    </source>
</evidence>